<gene>
    <name evidence="2" type="ORF">GGP99_001725</name>
</gene>
<dbReference type="EMBL" id="JANTZM010000007">
    <property type="protein sequence ID" value="MCS4157761.1"/>
    <property type="molecule type" value="Genomic_DNA"/>
</dbReference>
<feature type="region of interest" description="Disordered" evidence="1">
    <location>
        <begin position="137"/>
        <end position="172"/>
    </location>
</feature>
<dbReference type="AlphaFoldDB" id="A0AAW5P7F4"/>
<evidence type="ECO:0000313" key="2">
    <source>
        <dbReference type="EMBL" id="MCS4157761.1"/>
    </source>
</evidence>
<proteinExistence type="predicted"/>
<organism evidence="2 3">
    <name type="scientific">Salinibacter ruber</name>
    <dbReference type="NCBI Taxonomy" id="146919"/>
    <lineage>
        <taxon>Bacteria</taxon>
        <taxon>Pseudomonadati</taxon>
        <taxon>Rhodothermota</taxon>
        <taxon>Rhodothermia</taxon>
        <taxon>Rhodothermales</taxon>
        <taxon>Salinibacteraceae</taxon>
        <taxon>Salinibacter</taxon>
    </lineage>
</organism>
<comment type="caution">
    <text evidence="2">The sequence shown here is derived from an EMBL/GenBank/DDBJ whole genome shotgun (WGS) entry which is preliminary data.</text>
</comment>
<evidence type="ECO:0000256" key="1">
    <source>
        <dbReference type="SAM" id="MobiDB-lite"/>
    </source>
</evidence>
<protein>
    <submittedName>
        <fullName evidence="2">Uncharacterized protein</fullName>
    </submittedName>
</protein>
<name>A0AAW5P7F4_9BACT</name>
<dbReference type="Proteomes" id="UP001155110">
    <property type="component" value="Unassembled WGS sequence"/>
</dbReference>
<sequence>MPSDLYHLSHVHYHPTEDYPALSSFAVMEKRPRLLLPLNRPDVPHLATKLTDSASKAVRLAWSTDHDHILFGPSGKLRNKRFRSYESAWNQEEVEYEVVARKTYLGERAEKVAGRFQKDVAQGNVVLSVRGGEIGAVDVDLSEKQAGPPSRVSRSMPPEPASEALPPIEEAP</sequence>
<dbReference type="RefSeq" id="WP_259258285.1">
    <property type="nucleotide sequence ID" value="NZ_JANTZM010000007.1"/>
</dbReference>
<accession>A0AAW5P7F4</accession>
<reference evidence="2" key="1">
    <citation type="submission" date="2022-08" db="EMBL/GenBank/DDBJ databases">
        <title>Genomic Encyclopedia of Type Strains, Phase V (KMG-V): Genome sequencing to study the core and pangenomes of soil and plant-associated prokaryotes.</title>
        <authorList>
            <person name="Whitman W."/>
        </authorList>
    </citation>
    <scope>NUCLEOTIDE SEQUENCE</scope>
    <source>
        <strain evidence="2">SP3002</strain>
    </source>
</reference>
<evidence type="ECO:0000313" key="3">
    <source>
        <dbReference type="Proteomes" id="UP001155110"/>
    </source>
</evidence>